<dbReference type="Gene3D" id="2.60.40.4150">
    <property type="entry name" value="Type VI secretion system, lipoprotein SciN"/>
    <property type="match status" value="1"/>
</dbReference>
<dbReference type="AlphaFoldDB" id="A0A375GGQ6"/>
<dbReference type="PANTHER" id="PTHR37625:SF4">
    <property type="entry name" value="OUTER MEMBRANE LIPOPROTEIN"/>
    <property type="match status" value="1"/>
</dbReference>
<dbReference type="InterPro" id="IPR017734">
    <property type="entry name" value="T6SS_SciN"/>
</dbReference>
<feature type="chain" id="PRO_5016698508" description="Type VI secretion system lipoprotein TssJ" evidence="1">
    <location>
        <begin position="19"/>
        <end position="175"/>
    </location>
</feature>
<comment type="caution">
    <text evidence="2">The sequence shown here is derived from an EMBL/GenBank/DDBJ whole genome shotgun (WGS) entry which is preliminary data.</text>
</comment>
<accession>A0A375GGQ6</accession>
<evidence type="ECO:0000256" key="1">
    <source>
        <dbReference type="SAM" id="SignalP"/>
    </source>
</evidence>
<evidence type="ECO:0000313" key="2">
    <source>
        <dbReference type="EMBL" id="SPC19699.1"/>
    </source>
</evidence>
<organism evidence="2">
    <name type="scientific">Cupriavidus oxalaticus</name>
    <dbReference type="NCBI Taxonomy" id="96344"/>
    <lineage>
        <taxon>Bacteria</taxon>
        <taxon>Pseudomonadati</taxon>
        <taxon>Pseudomonadota</taxon>
        <taxon>Betaproteobacteria</taxon>
        <taxon>Burkholderiales</taxon>
        <taxon>Burkholderiaceae</taxon>
        <taxon>Cupriavidus</taxon>
    </lineage>
</organism>
<sequence length="175" mass="19262">MNPRIMAVLAVASSFASAAALLCACSAPQPDASREQIRLVLAVDARPTVNPDEQGRAAPVFVRVYELKTEAAFESADYFSLDHNDKTVLAQDLLARDAFVLRPGESRSIERRLNPQTTALGFLVGYRDLGKASWRTVYPLPPAPETAWYRAVVPARKVKLQVLLDQQTITVLKPD</sequence>
<dbReference type="Pfam" id="PF12790">
    <property type="entry name" value="T6SS-SciN"/>
    <property type="match status" value="1"/>
</dbReference>
<keyword evidence="1" id="KW-0732">Signal</keyword>
<dbReference type="EMBL" id="OGUS01000137">
    <property type="protein sequence ID" value="SPC19699.1"/>
    <property type="molecule type" value="Genomic_DNA"/>
</dbReference>
<dbReference type="NCBIfam" id="TIGR03352">
    <property type="entry name" value="VI_chp_3"/>
    <property type="match status" value="1"/>
</dbReference>
<dbReference type="Proteomes" id="UP000256862">
    <property type="component" value="Plasmid CO2235_mp"/>
</dbReference>
<dbReference type="GeneID" id="303487949"/>
<dbReference type="PROSITE" id="PS51257">
    <property type="entry name" value="PROKAR_LIPOPROTEIN"/>
    <property type="match status" value="1"/>
</dbReference>
<name>A0A375GGQ6_9BURK</name>
<dbReference type="InterPro" id="IPR038706">
    <property type="entry name" value="Type_VI_SciN-like_sf"/>
</dbReference>
<reference evidence="2" key="1">
    <citation type="submission" date="2018-01" db="EMBL/GenBank/DDBJ databases">
        <authorList>
            <person name="Clerissi C."/>
        </authorList>
    </citation>
    <scope>NUCLEOTIDE SEQUENCE</scope>
    <source>
        <strain evidence="2">Cupriavidus oxalaticus LMG 2235</strain>
    </source>
</reference>
<dbReference type="RefSeq" id="WP_306431061.1">
    <property type="nucleotide sequence ID" value="NZ_CP069809.1"/>
</dbReference>
<proteinExistence type="predicted"/>
<feature type="signal peptide" evidence="1">
    <location>
        <begin position="1"/>
        <end position="18"/>
    </location>
</feature>
<dbReference type="PANTHER" id="PTHR37625">
    <property type="entry name" value="OUTER MEMBRANE LIPOPROTEIN-RELATED"/>
    <property type="match status" value="1"/>
</dbReference>
<gene>
    <name evidence="2" type="ORF">CO2235_MP20110</name>
</gene>
<protein>
    <recommendedName>
        <fullName evidence="3">Type VI secretion system lipoprotein TssJ</fullName>
    </recommendedName>
</protein>
<evidence type="ECO:0008006" key="3">
    <source>
        <dbReference type="Google" id="ProtNLM"/>
    </source>
</evidence>